<dbReference type="InterPro" id="IPR050300">
    <property type="entry name" value="GDXG_lipolytic_enzyme"/>
</dbReference>
<dbReference type="RefSeq" id="WP_209884799.1">
    <property type="nucleotide sequence ID" value="NZ_JAGGMR010000001.1"/>
</dbReference>
<evidence type="ECO:0000256" key="1">
    <source>
        <dbReference type="ARBA" id="ARBA00010515"/>
    </source>
</evidence>
<dbReference type="InterPro" id="IPR019826">
    <property type="entry name" value="Carboxylesterase_B_AS"/>
</dbReference>
<name>A0ABS4Q9X4_9NOCA</name>
<evidence type="ECO:0000259" key="4">
    <source>
        <dbReference type="Pfam" id="PF07859"/>
    </source>
</evidence>
<reference evidence="5 6" key="1">
    <citation type="submission" date="2021-03" db="EMBL/GenBank/DDBJ databases">
        <title>Sequencing the genomes of 1000 actinobacteria strains.</title>
        <authorList>
            <person name="Klenk H.-P."/>
        </authorList>
    </citation>
    <scope>NUCLEOTIDE SEQUENCE [LARGE SCALE GENOMIC DNA]</scope>
    <source>
        <strain evidence="5 6">DSM 45516</strain>
    </source>
</reference>
<sequence>MPLHPQVRQLRELAISENPPALNQLTVAQARAAESTAVRATRGQPEPVHSVINAVIAGTGDRWLPIRVYRPNGAATRPRPVLVYYYGGGWTLGNLDTGDAICRRLTNSADCVTVQVGYRLAPEDKFPAAVHDCATGLRWVAAYASGFGGDPDRLAVAGDSAGGNLAAAVCLLLREQGGPAIATQVLIYPNTHCGRRGGSMADYADPVFFNRSTVGWFWNNYLAHPADGSDPLASPLLAADHAGLPPALVLTAEYDPLRDEGEEYARVLAAAGVPVTARRYDGTMHGFFTAGADAGAARAAVAQVRGHLRDVLGTA</sequence>
<evidence type="ECO:0000313" key="6">
    <source>
        <dbReference type="Proteomes" id="UP001519325"/>
    </source>
</evidence>
<comment type="caution">
    <text evidence="5">The sequence shown here is derived from an EMBL/GenBank/DDBJ whole genome shotgun (WGS) entry which is preliminary data.</text>
</comment>
<protein>
    <submittedName>
        <fullName evidence="5">Acetyl esterase</fullName>
        <ecNumber evidence="5">3.1.1.-</ecNumber>
    </submittedName>
</protein>
<feature type="domain" description="Alpha/beta hydrolase fold-3" evidence="4">
    <location>
        <begin position="82"/>
        <end position="288"/>
    </location>
</feature>
<dbReference type="PROSITE" id="PS01174">
    <property type="entry name" value="LIPASE_GDXG_SER"/>
    <property type="match status" value="1"/>
</dbReference>
<dbReference type="Proteomes" id="UP001519325">
    <property type="component" value="Unassembled WGS sequence"/>
</dbReference>
<dbReference type="EMBL" id="JAGGMR010000001">
    <property type="protein sequence ID" value="MBP2187899.1"/>
    <property type="molecule type" value="Genomic_DNA"/>
</dbReference>
<comment type="similarity">
    <text evidence="1">Belongs to the 'GDXG' lipolytic enzyme family.</text>
</comment>
<accession>A0ABS4Q9X4</accession>
<dbReference type="Gene3D" id="3.40.50.1820">
    <property type="entry name" value="alpha/beta hydrolase"/>
    <property type="match status" value="1"/>
</dbReference>
<dbReference type="PANTHER" id="PTHR48081:SF8">
    <property type="entry name" value="ALPHA_BETA HYDROLASE FOLD-3 DOMAIN-CONTAINING PROTEIN-RELATED"/>
    <property type="match status" value="1"/>
</dbReference>
<dbReference type="EC" id="3.1.1.-" evidence="5"/>
<keyword evidence="6" id="KW-1185">Reference proteome</keyword>
<evidence type="ECO:0000256" key="2">
    <source>
        <dbReference type="ARBA" id="ARBA00022801"/>
    </source>
</evidence>
<dbReference type="PROSITE" id="PS00122">
    <property type="entry name" value="CARBOXYLESTERASE_B_1"/>
    <property type="match status" value="1"/>
</dbReference>
<evidence type="ECO:0000313" key="5">
    <source>
        <dbReference type="EMBL" id="MBP2187899.1"/>
    </source>
</evidence>
<dbReference type="GO" id="GO:0016787">
    <property type="term" value="F:hydrolase activity"/>
    <property type="evidence" value="ECO:0007669"/>
    <property type="project" value="UniProtKB-KW"/>
</dbReference>
<dbReference type="InterPro" id="IPR013094">
    <property type="entry name" value="AB_hydrolase_3"/>
</dbReference>
<evidence type="ECO:0000256" key="3">
    <source>
        <dbReference type="PROSITE-ProRule" id="PRU10038"/>
    </source>
</evidence>
<gene>
    <name evidence="5" type="ORF">BJ987_000800</name>
</gene>
<organism evidence="5 6">
    <name type="scientific">Nocardia goodfellowii</name>
    <dbReference type="NCBI Taxonomy" id="882446"/>
    <lineage>
        <taxon>Bacteria</taxon>
        <taxon>Bacillati</taxon>
        <taxon>Actinomycetota</taxon>
        <taxon>Actinomycetes</taxon>
        <taxon>Mycobacteriales</taxon>
        <taxon>Nocardiaceae</taxon>
        <taxon>Nocardia</taxon>
    </lineage>
</organism>
<dbReference type="Pfam" id="PF07859">
    <property type="entry name" value="Abhydrolase_3"/>
    <property type="match status" value="1"/>
</dbReference>
<dbReference type="PANTHER" id="PTHR48081">
    <property type="entry name" value="AB HYDROLASE SUPERFAMILY PROTEIN C4A8.06C"/>
    <property type="match status" value="1"/>
</dbReference>
<proteinExistence type="inferred from homology"/>
<keyword evidence="2 5" id="KW-0378">Hydrolase</keyword>
<dbReference type="SUPFAM" id="SSF53474">
    <property type="entry name" value="alpha/beta-Hydrolases"/>
    <property type="match status" value="1"/>
</dbReference>
<dbReference type="InterPro" id="IPR029058">
    <property type="entry name" value="AB_hydrolase_fold"/>
</dbReference>
<feature type="active site" evidence="3">
    <location>
        <position position="160"/>
    </location>
</feature>
<dbReference type="InterPro" id="IPR033140">
    <property type="entry name" value="Lipase_GDXG_put_SER_AS"/>
</dbReference>